<dbReference type="InterPro" id="IPR027417">
    <property type="entry name" value="P-loop_NTPase"/>
</dbReference>
<dbReference type="PANTHER" id="PTHR47396:SF1">
    <property type="entry name" value="ATP-DEPENDENT HELICASE IRC3-RELATED"/>
    <property type="match status" value="1"/>
</dbReference>
<dbReference type="SMART" id="SM00487">
    <property type="entry name" value="DEXDc"/>
    <property type="match status" value="1"/>
</dbReference>
<dbReference type="Pfam" id="PF04851">
    <property type="entry name" value="ResIII"/>
    <property type="match status" value="1"/>
</dbReference>
<dbReference type="eggNOG" id="COG1061">
    <property type="taxonomic scope" value="Bacteria"/>
</dbReference>
<evidence type="ECO:0000313" key="5">
    <source>
        <dbReference type="Proteomes" id="UP000030437"/>
    </source>
</evidence>
<dbReference type="InterPro" id="IPR001736">
    <property type="entry name" value="PLipase_D/transphosphatidylase"/>
</dbReference>
<dbReference type="GO" id="GO:0016787">
    <property type="term" value="F:hydrolase activity"/>
    <property type="evidence" value="ECO:0007669"/>
    <property type="project" value="InterPro"/>
</dbReference>
<feature type="domain" description="PLD phosphodiesterase" evidence="1">
    <location>
        <begin position="85"/>
        <end position="115"/>
    </location>
</feature>
<dbReference type="STRING" id="1220589.CD32_09555"/>
<dbReference type="GO" id="GO:0003677">
    <property type="term" value="F:DNA binding"/>
    <property type="evidence" value="ECO:0007669"/>
    <property type="project" value="InterPro"/>
</dbReference>
<evidence type="ECO:0000259" key="1">
    <source>
        <dbReference type="PROSITE" id="PS50035"/>
    </source>
</evidence>
<accession>A0A0A3IRE7</accession>
<gene>
    <name evidence="4" type="ORF">CD32_09555</name>
</gene>
<keyword evidence="4" id="KW-0547">Nucleotide-binding</keyword>
<dbReference type="InterPro" id="IPR025202">
    <property type="entry name" value="PLD-like_dom"/>
</dbReference>
<dbReference type="InterPro" id="IPR014001">
    <property type="entry name" value="Helicase_ATP-bd"/>
</dbReference>
<dbReference type="Gene3D" id="3.40.50.300">
    <property type="entry name" value="P-loop containing nucleotide triphosphate hydrolases"/>
    <property type="match status" value="2"/>
</dbReference>
<dbReference type="CDD" id="cd18799">
    <property type="entry name" value="SF2_C_EcoAI-like"/>
    <property type="match status" value="1"/>
</dbReference>
<dbReference type="InterPro" id="IPR050742">
    <property type="entry name" value="Helicase_Restrict-Modif_Enz"/>
</dbReference>
<keyword evidence="4" id="KW-0347">Helicase</keyword>
<dbReference type="PROSITE" id="PS51192">
    <property type="entry name" value="HELICASE_ATP_BIND_1"/>
    <property type="match status" value="1"/>
</dbReference>
<feature type="domain" description="Helicase ATP-binding" evidence="2">
    <location>
        <begin position="220"/>
        <end position="368"/>
    </location>
</feature>
<evidence type="ECO:0000313" key="4">
    <source>
        <dbReference type="EMBL" id="KGR85453.1"/>
    </source>
</evidence>
<dbReference type="SMART" id="SM00490">
    <property type="entry name" value="HELICc"/>
    <property type="match status" value="1"/>
</dbReference>
<organism evidence="4 5">
    <name type="scientific">Lysinibacillus odysseyi 34hs-1 = NBRC 100172</name>
    <dbReference type="NCBI Taxonomy" id="1220589"/>
    <lineage>
        <taxon>Bacteria</taxon>
        <taxon>Bacillati</taxon>
        <taxon>Bacillota</taxon>
        <taxon>Bacilli</taxon>
        <taxon>Bacillales</taxon>
        <taxon>Bacillaceae</taxon>
        <taxon>Lysinibacillus</taxon>
    </lineage>
</organism>
<keyword evidence="5" id="KW-1185">Reference proteome</keyword>
<comment type="caution">
    <text evidence="4">The sequence shown here is derived from an EMBL/GenBank/DDBJ whole genome shotgun (WGS) entry which is preliminary data.</text>
</comment>
<dbReference type="eggNOG" id="COG3886">
    <property type="taxonomic scope" value="Bacteria"/>
</dbReference>
<dbReference type="PROSITE" id="PS51194">
    <property type="entry name" value="HELICASE_CTER"/>
    <property type="match status" value="1"/>
</dbReference>
<dbReference type="Gene3D" id="3.30.870.10">
    <property type="entry name" value="Endonuclease Chain A"/>
    <property type="match status" value="1"/>
</dbReference>
<dbReference type="Proteomes" id="UP000030437">
    <property type="component" value="Unassembled WGS sequence"/>
</dbReference>
<dbReference type="Pfam" id="PF13091">
    <property type="entry name" value="PLDc_2"/>
    <property type="match status" value="1"/>
</dbReference>
<dbReference type="SUPFAM" id="SSF56024">
    <property type="entry name" value="Phospholipase D/nuclease"/>
    <property type="match status" value="1"/>
</dbReference>
<keyword evidence="4" id="KW-0067">ATP-binding</keyword>
<dbReference type="InterPro" id="IPR001650">
    <property type="entry name" value="Helicase_C-like"/>
</dbReference>
<feature type="domain" description="Helicase C-terminal" evidence="3">
    <location>
        <begin position="415"/>
        <end position="572"/>
    </location>
</feature>
<dbReference type="Pfam" id="PF00271">
    <property type="entry name" value="Helicase_C"/>
    <property type="match status" value="1"/>
</dbReference>
<sequence length="791" mass="90599">MKLITANLVTELQELSHDAVHICWITAFMMKSGVKLMLEDLKKAEERGCEIQLLVGDYLSITQPEALRMLVENLPAAQIRMFQSYGRSFHPKAYLFKGKDSQHVIVGSSNLSNSALTSGVEWNLETVDAQTFEHAMDEFHNLFHGKNTIPINRETIAKYEEYYTAANKAVPMSRKWSAAEEQGLMYGQESEPAIVAEAAEAGTILEPRPAQKLALTALKETLEQGYDKAMAVLATGLGKTYLAAFFAERFKRVLFVVHRDEILQQAKETFATVYPHKTAGFFNRFEKDTDSDFVFASISTISRKYHLEKFNPADFDLIVVDEFHHAVANSYQKVLDYFKPKFLLGITATPDRLDNKDVFSICDGNVAIEIHFIDAIKRNWLSPFHYYGIKDDTDYSSIRWLGSHYDEEQMTAAQTRQSFMEKIYEEWHGLKQTRTIGFCSTVRQAEQLCAFFVSKGVKAFVLSGKSTTTERKNIRQQLIDGEIDIIFTVDLFNEGVDIPTVDTLLFVRPTESIAVFTQQIGRGLRVADGKSHCVIIDFIGNYRNADRKLLVFKPELLEKGRKKLEPSEQIAETACQLNFDVSVIDLLAEMAKKNSNYKQQIIDAYVDLKMELGRRPSYLEMYLQSGFQDINITREFGSYIGMLKEAGELSEKERAVFKAYEPLLQEIEKTSMTRSYKMVVLQAMLKRGPAEWYKSITAEQVAPFFADYLSKPSRQVIDKINLDHKKVVQLVQAMPMTKWSDSSKGLVTFQDGEFSFAVDIEEDMQQVVFDWVRDICEYRLHRYFLRKSERI</sequence>
<name>A0A0A3IRE7_9BACI</name>
<dbReference type="GO" id="GO:0006793">
    <property type="term" value="P:phosphorus metabolic process"/>
    <property type="evidence" value="ECO:0007669"/>
    <property type="project" value="UniProtKB-ARBA"/>
</dbReference>
<dbReference type="GO" id="GO:0005829">
    <property type="term" value="C:cytosol"/>
    <property type="evidence" value="ECO:0007669"/>
    <property type="project" value="TreeGrafter"/>
</dbReference>
<reference evidence="4 5" key="1">
    <citation type="submission" date="2014-02" db="EMBL/GenBank/DDBJ databases">
        <title>Draft genome sequence of Lysinibacillus odysseyi NBRC 100172.</title>
        <authorList>
            <person name="Zhang F."/>
            <person name="Wang G."/>
            <person name="Zhang L."/>
        </authorList>
    </citation>
    <scope>NUCLEOTIDE SEQUENCE [LARGE SCALE GENOMIC DNA]</scope>
    <source>
        <strain evidence="4 5">NBRC 100172</strain>
    </source>
</reference>
<evidence type="ECO:0000259" key="2">
    <source>
        <dbReference type="PROSITE" id="PS51192"/>
    </source>
</evidence>
<evidence type="ECO:0000259" key="3">
    <source>
        <dbReference type="PROSITE" id="PS51194"/>
    </source>
</evidence>
<protein>
    <submittedName>
        <fullName evidence="4">DNA helicase</fullName>
    </submittedName>
</protein>
<dbReference type="EMBL" id="JPVP01000054">
    <property type="protein sequence ID" value="KGR85453.1"/>
    <property type="molecule type" value="Genomic_DNA"/>
</dbReference>
<dbReference type="CDD" id="cd18032">
    <property type="entry name" value="DEXHc_RE_I_III_res"/>
    <property type="match status" value="1"/>
</dbReference>
<dbReference type="InterPro" id="IPR006935">
    <property type="entry name" value="Helicase/UvrB_N"/>
</dbReference>
<keyword evidence="4" id="KW-0378">Hydrolase</keyword>
<dbReference type="GO" id="GO:0004386">
    <property type="term" value="F:helicase activity"/>
    <property type="evidence" value="ECO:0007669"/>
    <property type="project" value="UniProtKB-KW"/>
</dbReference>
<dbReference type="RefSeq" id="WP_036153879.1">
    <property type="nucleotide sequence ID" value="NZ_AVCX01000007.1"/>
</dbReference>
<dbReference type="OrthoDB" id="9802848at2"/>
<proteinExistence type="predicted"/>
<dbReference type="GO" id="GO:0005524">
    <property type="term" value="F:ATP binding"/>
    <property type="evidence" value="ECO:0007669"/>
    <property type="project" value="InterPro"/>
</dbReference>
<dbReference type="SUPFAM" id="SSF52540">
    <property type="entry name" value="P-loop containing nucleoside triphosphate hydrolases"/>
    <property type="match status" value="1"/>
</dbReference>
<dbReference type="PROSITE" id="PS50035">
    <property type="entry name" value="PLD"/>
    <property type="match status" value="1"/>
</dbReference>
<dbReference type="AlphaFoldDB" id="A0A0A3IRE7"/>
<dbReference type="PANTHER" id="PTHR47396">
    <property type="entry name" value="TYPE I RESTRICTION ENZYME ECOKI R PROTEIN"/>
    <property type="match status" value="1"/>
</dbReference>